<name>A0A8K0XRI5_9AGAR</name>
<organism evidence="2 3">
    <name type="scientific">Cristinia sonorae</name>
    <dbReference type="NCBI Taxonomy" id="1940300"/>
    <lineage>
        <taxon>Eukaryota</taxon>
        <taxon>Fungi</taxon>
        <taxon>Dikarya</taxon>
        <taxon>Basidiomycota</taxon>
        <taxon>Agaricomycotina</taxon>
        <taxon>Agaricomycetes</taxon>
        <taxon>Agaricomycetidae</taxon>
        <taxon>Agaricales</taxon>
        <taxon>Pleurotineae</taxon>
        <taxon>Stephanosporaceae</taxon>
        <taxon>Cristinia</taxon>
    </lineage>
</organism>
<dbReference type="EMBL" id="JAEVFJ010000009">
    <property type="protein sequence ID" value="KAH8102615.1"/>
    <property type="molecule type" value="Genomic_DNA"/>
</dbReference>
<feature type="compositionally biased region" description="Low complexity" evidence="1">
    <location>
        <begin position="116"/>
        <end position="127"/>
    </location>
</feature>
<evidence type="ECO:0000313" key="3">
    <source>
        <dbReference type="Proteomes" id="UP000813824"/>
    </source>
</evidence>
<feature type="region of interest" description="Disordered" evidence="1">
    <location>
        <begin position="610"/>
        <end position="629"/>
    </location>
</feature>
<gene>
    <name evidence="2" type="ORF">BXZ70DRAFT_929233</name>
</gene>
<feature type="region of interest" description="Disordered" evidence="1">
    <location>
        <begin position="510"/>
        <end position="532"/>
    </location>
</feature>
<feature type="region of interest" description="Disordered" evidence="1">
    <location>
        <begin position="102"/>
        <end position="131"/>
    </location>
</feature>
<feature type="region of interest" description="Disordered" evidence="1">
    <location>
        <begin position="152"/>
        <end position="236"/>
    </location>
</feature>
<comment type="caution">
    <text evidence="2">The sequence shown here is derived from an EMBL/GenBank/DDBJ whole genome shotgun (WGS) entry which is preliminary data.</text>
</comment>
<keyword evidence="3" id="KW-1185">Reference proteome</keyword>
<feature type="compositionally biased region" description="Polar residues" evidence="1">
    <location>
        <begin position="726"/>
        <end position="750"/>
    </location>
</feature>
<protein>
    <submittedName>
        <fullName evidence="2">Uncharacterized protein</fullName>
    </submittedName>
</protein>
<reference evidence="2" key="1">
    <citation type="journal article" date="2021" name="New Phytol.">
        <title>Evolutionary innovations through gain and loss of genes in the ectomycorrhizal Boletales.</title>
        <authorList>
            <person name="Wu G."/>
            <person name="Miyauchi S."/>
            <person name="Morin E."/>
            <person name="Kuo A."/>
            <person name="Drula E."/>
            <person name="Varga T."/>
            <person name="Kohler A."/>
            <person name="Feng B."/>
            <person name="Cao Y."/>
            <person name="Lipzen A."/>
            <person name="Daum C."/>
            <person name="Hundley H."/>
            <person name="Pangilinan J."/>
            <person name="Johnson J."/>
            <person name="Barry K."/>
            <person name="LaButti K."/>
            <person name="Ng V."/>
            <person name="Ahrendt S."/>
            <person name="Min B."/>
            <person name="Choi I.G."/>
            <person name="Park H."/>
            <person name="Plett J.M."/>
            <person name="Magnuson J."/>
            <person name="Spatafora J.W."/>
            <person name="Nagy L.G."/>
            <person name="Henrissat B."/>
            <person name="Grigoriev I.V."/>
            <person name="Yang Z.L."/>
            <person name="Xu J."/>
            <person name="Martin F.M."/>
        </authorList>
    </citation>
    <scope>NUCLEOTIDE SEQUENCE</scope>
    <source>
        <strain evidence="2">KKN 215</strain>
    </source>
</reference>
<feature type="compositionally biased region" description="Polar residues" evidence="1">
    <location>
        <begin position="518"/>
        <end position="529"/>
    </location>
</feature>
<sequence length="984" mass="107549">MSPLLSLPPWRGPVRQKSSTPFFPGAWPGSPSTACSNGSNVSDDIEALKHIGQRTMHNDTIPALPHLDRVADFHRRISQSYDVRPPNELPPRHQVLNVDIPQSPHLTGLSDFTDQSTSPSESLPTPEQAFHPDFSFIRSNNAFLLDVNQQDTATTNKPPRPIRNPSRASSVASKDPDVSRTTITDSPLIRFRRLARHPQAFSSPTDTSYDSPGQRSTGSRSFYDTQTSSSRSAQSEFHRMSGFASSFFPLADRDSECGLLSPSTLNSTRAADTDSPVLPADDSSTCMTPALLYAAQPRVPNLNPSSVELDAFGIAASNIMVGAHSTIESIPTSFRTTSELDSMGGTAQGHARRQSSVSLSLSLDMSSENDSIHRASRFRQVCDSQYHLPKDRKRRTPSPALSFAQQTGTTRTTSKVIAAHARSATHDAAGKANKTSTLDKMKKFGGRIRKLFTTKTPLASAAESEIGVRTHTAVTAVEYTSEHPIPKHGSNAPILSTPRSIAQSFLDLDPRKRRRQSMPATTGSTSNVTRPKPLRPVSLLATKSLNRDTSRYPSMSNLIGFSPPHSRLPPPPTSRRMSAQMEPLHITRPINRVPAEMHSRNTPIASFAGRSRTQTAPQTMREARDADPRMSLTSALGDAIRTTVIPHPPLPQHAIPPSSYHQHQLVPSRTRRASTNANDAWDTGRLRRRHHDWDAKGTHKEHVGYDKKFGGPLLVESEIKPLVLSTTDVGRGGSTHSEIQSVARDTSTDAGKQPAPTRARSQTQSTVQEPRRTRQHFGTEEPRPQSQPPTKRRSRGFSLSSAISKRAMRARSIIAGRSDEASLALSTPPPLPFAELELKPSGGTTSVSGVSFDMLTSGDQTIPAAQTNHHPVPGHRHRDPETLLGCTEYEPDLVLDRMSFATTEIQSTPVSSMDLNFIPQSQAVIADVHPIGITISANTSSSTFAEDDGVVDVDEREEEREFMRTLGLEFDEIVRRARDVDGSA</sequence>
<dbReference type="AlphaFoldDB" id="A0A8K0XRI5"/>
<feature type="region of interest" description="Disordered" evidence="1">
    <location>
        <begin position="548"/>
        <end position="577"/>
    </location>
</feature>
<feature type="compositionally biased region" description="Basic and acidic residues" evidence="1">
    <location>
        <begin position="769"/>
        <end position="783"/>
    </location>
</feature>
<proteinExistence type="predicted"/>
<feature type="compositionally biased region" description="Polar residues" evidence="1">
    <location>
        <begin position="403"/>
        <end position="413"/>
    </location>
</feature>
<evidence type="ECO:0000256" key="1">
    <source>
        <dbReference type="SAM" id="MobiDB-lite"/>
    </source>
</evidence>
<dbReference type="OrthoDB" id="2802145at2759"/>
<accession>A0A8K0XRI5</accession>
<dbReference type="Proteomes" id="UP000813824">
    <property type="component" value="Unassembled WGS sequence"/>
</dbReference>
<feature type="region of interest" description="Disordered" evidence="1">
    <location>
        <begin position="386"/>
        <end position="413"/>
    </location>
</feature>
<feature type="compositionally biased region" description="Polar residues" evidence="1">
    <location>
        <begin position="200"/>
        <end position="235"/>
    </location>
</feature>
<evidence type="ECO:0000313" key="2">
    <source>
        <dbReference type="EMBL" id="KAH8102615.1"/>
    </source>
</evidence>
<feature type="compositionally biased region" description="Polar residues" evidence="1">
    <location>
        <begin position="759"/>
        <end position="768"/>
    </location>
</feature>
<feature type="region of interest" description="Disordered" evidence="1">
    <location>
        <begin position="726"/>
        <end position="802"/>
    </location>
</feature>